<dbReference type="AlphaFoldDB" id="A0A0A1ZIU2"/>
<dbReference type="PROSITE" id="PS50011">
    <property type="entry name" value="PROTEIN_KINASE_DOM"/>
    <property type="match status" value="1"/>
</dbReference>
<dbReference type="GO" id="GO:0005524">
    <property type="term" value="F:ATP binding"/>
    <property type="evidence" value="ECO:0007669"/>
    <property type="project" value="InterPro"/>
</dbReference>
<dbReference type="Pfam" id="PF03109">
    <property type="entry name" value="ABC1"/>
    <property type="match status" value="1"/>
</dbReference>
<dbReference type="eggNOG" id="COG0661">
    <property type="taxonomic scope" value="Bacteria"/>
</dbReference>
<accession>A0A0A1ZIU2</accession>
<protein>
    <submittedName>
        <fullName evidence="4">Ubiquinone biosynthesis monooxygenase UbiB</fullName>
    </submittedName>
</protein>
<keyword evidence="2" id="KW-0472">Membrane</keyword>
<evidence type="ECO:0000313" key="4">
    <source>
        <dbReference type="EMBL" id="KGF88446.1"/>
    </source>
</evidence>
<dbReference type="STRING" id="59925.EU91_0379"/>
<dbReference type="SUPFAM" id="SSF56112">
    <property type="entry name" value="Protein kinase-like (PK-like)"/>
    <property type="match status" value="1"/>
</dbReference>
<dbReference type="InterPro" id="IPR004147">
    <property type="entry name" value="ABC1_dom"/>
</dbReference>
<evidence type="ECO:0000256" key="1">
    <source>
        <dbReference type="ARBA" id="ARBA00009670"/>
    </source>
</evidence>
<dbReference type="RefSeq" id="WP_032523979.1">
    <property type="nucleotide sequence ID" value="NZ_CP138934.1"/>
</dbReference>
<feature type="transmembrane region" description="Helical" evidence="2">
    <location>
        <begin position="16"/>
        <end position="32"/>
    </location>
</feature>
<dbReference type="PANTHER" id="PTHR10566:SF113">
    <property type="entry name" value="PROTEIN ACTIVITY OF BC1 COMPLEX KINASE 7, CHLOROPLASTIC"/>
    <property type="match status" value="1"/>
</dbReference>
<dbReference type="CDD" id="cd05121">
    <property type="entry name" value="ABC1_ADCK3-like"/>
    <property type="match status" value="1"/>
</dbReference>
<evidence type="ECO:0000313" key="5">
    <source>
        <dbReference type="Proteomes" id="UP000030598"/>
    </source>
</evidence>
<dbReference type="InterPro" id="IPR050154">
    <property type="entry name" value="UbiB_kinase"/>
</dbReference>
<dbReference type="InterPro" id="IPR011009">
    <property type="entry name" value="Kinase-like_dom_sf"/>
</dbReference>
<dbReference type="Proteomes" id="UP000030598">
    <property type="component" value="Unassembled WGS sequence"/>
</dbReference>
<feature type="domain" description="Protein kinase" evidence="3">
    <location>
        <begin position="123"/>
        <end position="442"/>
    </location>
</feature>
<sequence length="555" mass="63201">MSYHILYYRLKKLKRAFIIWITLISLLINLWIDNIRFTIFKINSNEKSRVQSKRARWFTNQLIKLGSAFIKIGQLLSARPDLIPNTWIQELSKLQDQVPNFSFEQVEETIREELGSKFNEIDQIIGDPVGSASLAQVHRATLKDGKKVVFKVQRPNLKELFIIDLGIMQQIAGLLQKNENWSRGRNWVDIAKECRKVLMKELDFNCEAQYAARFRQQFLDDENVEVPEVIWDMSSEKVLCLSYLEGTKISDLEKLQSQEIDLPKIAEIGAISYLKQLVNYGFFHADPHPGNLAVSNKGKLIFYDFGMMGNISNNLQTRLGGMVKSAALRDASSLVSQLQQAGLISKDIDVGPVRRLVRLMLKEALTPPFSPNIIEKLSGDLYELVYETPFQLPVDLIFVMRALSTFEGVGRMLDPGFNLVSVTKPYLIELMTSNNQTPNDLINQFGRQVGELGSKAVGIPKRIDESLERLEQGDLQLQIRMGESDRQFKKMFTAQKTLGHSILIGSLSIASALLVTNKQNNFALLPLFFALPISIDWIKCQLSMRKGSRLEKLKR</sequence>
<evidence type="ECO:0000259" key="3">
    <source>
        <dbReference type="PROSITE" id="PS50011"/>
    </source>
</evidence>
<comment type="similarity">
    <text evidence="1">Belongs to the protein kinase superfamily. ADCK protein kinase family.</text>
</comment>
<keyword evidence="2" id="KW-0812">Transmembrane</keyword>
<name>A0A0A1ZIU2_PROMR</name>
<gene>
    <name evidence="4" type="ORF">EU91_0379</name>
</gene>
<organism evidence="4 5">
    <name type="scientific">Prochlorococcus marinus str. GP2</name>
    <dbReference type="NCBI Taxonomy" id="59925"/>
    <lineage>
        <taxon>Bacteria</taxon>
        <taxon>Bacillati</taxon>
        <taxon>Cyanobacteriota</taxon>
        <taxon>Cyanophyceae</taxon>
        <taxon>Synechococcales</taxon>
        <taxon>Prochlorococcaceae</taxon>
        <taxon>Prochlorococcus</taxon>
    </lineage>
</organism>
<dbReference type="PANTHER" id="PTHR10566">
    <property type="entry name" value="CHAPERONE-ACTIVITY OF BC1 COMPLEX CABC1 -RELATED"/>
    <property type="match status" value="1"/>
</dbReference>
<dbReference type="Gene3D" id="1.10.510.10">
    <property type="entry name" value="Transferase(Phosphotransferase) domain 1"/>
    <property type="match status" value="1"/>
</dbReference>
<dbReference type="GO" id="GO:0004672">
    <property type="term" value="F:protein kinase activity"/>
    <property type="evidence" value="ECO:0007669"/>
    <property type="project" value="InterPro"/>
</dbReference>
<proteinExistence type="inferred from homology"/>
<keyword evidence="4" id="KW-0503">Monooxygenase</keyword>
<keyword evidence="4" id="KW-0830">Ubiquinone</keyword>
<dbReference type="InterPro" id="IPR000719">
    <property type="entry name" value="Prot_kinase_dom"/>
</dbReference>
<comment type="caution">
    <text evidence="4">The sequence shown here is derived from an EMBL/GenBank/DDBJ whole genome shotgun (WGS) entry which is preliminary data.</text>
</comment>
<keyword evidence="2" id="KW-1133">Transmembrane helix</keyword>
<dbReference type="OrthoDB" id="438485at2"/>
<reference evidence="5" key="1">
    <citation type="journal article" date="2014" name="Sci. Data">
        <title>Genomes of diverse isolates of the marine cyanobacterium Prochlorococcus.</title>
        <authorList>
            <person name="Biller S."/>
            <person name="Berube P."/>
            <person name="Thompson J."/>
            <person name="Kelly L."/>
            <person name="Roggensack S."/>
            <person name="Awad L."/>
            <person name="Roache-Johnson K."/>
            <person name="Ding H."/>
            <person name="Giovannoni S.J."/>
            <person name="Moore L.R."/>
            <person name="Chisholm S.W."/>
        </authorList>
    </citation>
    <scope>NUCLEOTIDE SEQUENCE [LARGE SCALE GENOMIC DNA]</scope>
    <source>
        <strain evidence="5">GP2</strain>
    </source>
</reference>
<dbReference type="EMBL" id="JNAH01000003">
    <property type="protein sequence ID" value="KGF88446.1"/>
    <property type="molecule type" value="Genomic_DNA"/>
</dbReference>
<evidence type="ECO:0000256" key="2">
    <source>
        <dbReference type="SAM" id="Phobius"/>
    </source>
</evidence>
<keyword evidence="4" id="KW-0560">Oxidoreductase</keyword>
<dbReference type="GO" id="GO:0004497">
    <property type="term" value="F:monooxygenase activity"/>
    <property type="evidence" value="ECO:0007669"/>
    <property type="project" value="UniProtKB-KW"/>
</dbReference>